<dbReference type="Pfam" id="PF08795">
    <property type="entry name" value="DUF1796"/>
    <property type="match status" value="2"/>
</dbReference>
<protein>
    <submittedName>
        <fullName evidence="1">Uncharacterized protein</fullName>
    </submittedName>
</protein>
<evidence type="ECO:0000313" key="1">
    <source>
        <dbReference type="EMBL" id="QHT90597.1"/>
    </source>
</evidence>
<organism evidence="1">
    <name type="scientific">viral metagenome</name>
    <dbReference type="NCBI Taxonomy" id="1070528"/>
    <lineage>
        <taxon>unclassified sequences</taxon>
        <taxon>metagenomes</taxon>
        <taxon>organismal metagenomes</taxon>
    </lineage>
</organism>
<proteinExistence type="predicted"/>
<name>A0A6C0IDV7_9ZZZZ</name>
<dbReference type="AlphaFoldDB" id="A0A6C0IDV7"/>
<dbReference type="EMBL" id="MN740156">
    <property type="protein sequence ID" value="QHT90597.1"/>
    <property type="molecule type" value="Genomic_DNA"/>
</dbReference>
<dbReference type="InterPro" id="IPR014903">
    <property type="entry name" value="DUF1796"/>
</dbReference>
<accession>A0A6C0IDV7</accession>
<sequence>MTFISLGVDCGTAELLRKLNLRHCSLPFDWVVTYEGITNIIKNDFEDYIPENHSIKNDHYGVLFAHNTFPQDKDKVIERIHRFKKILENNKEKITFIRKGHGQHHHGEHDTVINDIEDAIKFDSFLKQKYPFLKYEIHVILLCYPCFPDTYTYGKDIPTTIYIHNVAKMNVIEATYFDELCIQLFAK</sequence>
<reference evidence="1" key="1">
    <citation type="journal article" date="2020" name="Nature">
        <title>Giant virus diversity and host interactions through global metagenomics.</title>
        <authorList>
            <person name="Schulz F."/>
            <person name="Roux S."/>
            <person name="Paez-Espino D."/>
            <person name="Jungbluth S."/>
            <person name="Walsh D.A."/>
            <person name="Denef V.J."/>
            <person name="McMahon K.D."/>
            <person name="Konstantinidis K.T."/>
            <person name="Eloe-Fadrosh E.A."/>
            <person name="Kyrpides N.C."/>
            <person name="Woyke T."/>
        </authorList>
    </citation>
    <scope>NUCLEOTIDE SEQUENCE</scope>
    <source>
        <strain evidence="1">GVMAG-M-3300023184-71</strain>
    </source>
</reference>